<dbReference type="HOGENOM" id="CLU_014758_0_0_1"/>
<dbReference type="VEuPathDB" id="FungiDB:A1O9_03205"/>
<evidence type="ECO:0000313" key="2">
    <source>
        <dbReference type="EMBL" id="KEF61637.1"/>
    </source>
</evidence>
<evidence type="ECO:0000256" key="1">
    <source>
        <dbReference type="SAM" id="MobiDB-lite"/>
    </source>
</evidence>
<sequence>MLNELEFDNEDAYREILRIPPPDGRKRPRLVYSRNFYGSLEDMSRYWDNSKDNYYDVEAKDPEPQAPQYSQQIATKAEDLIAPKQDEQVTEAAQQERPKTLQSNNVSRSGLSAEQSVSDTIEIPTRSKMKQVYKGQRLGNGEQMSPSTRVSIVRNLLKMVIHKFNCRDFESNPKDKLRFTTVNVPSVFYHFCVAKMPSEMKFARARMVEGPIMAVHARSEVRFKSSEGLQNPASDFLGERFDLFREVGCLLLLAKQRSREGKDPAPVPAEHQWWASKVRWGGGETRWGQLANEVYEDEDPSWSPEEALLQKLKRDKDEEQERQEEAAAAADLKNLRTDDLIADTSTSGERPKKKKRSGEGNGTRGKGGVKVEYKDGKRVMFTQPIRRKWYQDWTKIRPNALAWDEKVIYRKIGQQSKEDGGNGWDDVYLLSAVNHHVCLMRLSVHEDYLEWLETGKTVHPDGNASEGQRQPHVLYVSRSNWYDLFDIAQRKELLTGVWRVMSWLNRDEVPKQEFKKMDEVKRKDAGETGDHHMEI</sequence>
<dbReference type="Proteomes" id="UP000027920">
    <property type="component" value="Unassembled WGS sequence"/>
</dbReference>
<evidence type="ECO:0000313" key="3">
    <source>
        <dbReference type="Proteomes" id="UP000027920"/>
    </source>
</evidence>
<proteinExistence type="predicted"/>
<feature type="region of interest" description="Disordered" evidence="1">
    <location>
        <begin position="86"/>
        <end position="118"/>
    </location>
</feature>
<feature type="region of interest" description="Disordered" evidence="1">
    <location>
        <begin position="337"/>
        <end position="369"/>
    </location>
</feature>
<dbReference type="AlphaFoldDB" id="A0A072PPG3"/>
<protein>
    <submittedName>
        <fullName evidence="2">Uncharacterized protein</fullName>
    </submittedName>
</protein>
<accession>A0A072PPG3</accession>
<dbReference type="STRING" id="1182545.A0A072PPG3"/>
<name>A0A072PPG3_9EURO</name>
<feature type="compositionally biased region" description="Gly residues" evidence="1">
    <location>
        <begin position="359"/>
        <end position="368"/>
    </location>
</feature>
<dbReference type="OrthoDB" id="5407653at2759"/>
<dbReference type="RefSeq" id="XP_013264227.1">
    <property type="nucleotide sequence ID" value="XM_013408773.1"/>
</dbReference>
<organism evidence="2 3">
    <name type="scientific">Exophiala aquamarina CBS 119918</name>
    <dbReference type="NCBI Taxonomy" id="1182545"/>
    <lineage>
        <taxon>Eukaryota</taxon>
        <taxon>Fungi</taxon>
        <taxon>Dikarya</taxon>
        <taxon>Ascomycota</taxon>
        <taxon>Pezizomycotina</taxon>
        <taxon>Eurotiomycetes</taxon>
        <taxon>Chaetothyriomycetidae</taxon>
        <taxon>Chaetothyriales</taxon>
        <taxon>Herpotrichiellaceae</taxon>
        <taxon>Exophiala</taxon>
    </lineage>
</organism>
<gene>
    <name evidence="2" type="ORF">A1O9_03205</name>
</gene>
<dbReference type="EMBL" id="AMGV01000002">
    <property type="protein sequence ID" value="KEF61637.1"/>
    <property type="molecule type" value="Genomic_DNA"/>
</dbReference>
<comment type="caution">
    <text evidence="2">The sequence shown here is derived from an EMBL/GenBank/DDBJ whole genome shotgun (WGS) entry which is preliminary data.</text>
</comment>
<reference evidence="2 3" key="1">
    <citation type="submission" date="2013-03" db="EMBL/GenBank/DDBJ databases">
        <title>The Genome Sequence of Exophiala aquamarina CBS 119918.</title>
        <authorList>
            <consortium name="The Broad Institute Genomics Platform"/>
            <person name="Cuomo C."/>
            <person name="de Hoog S."/>
            <person name="Gorbushina A."/>
            <person name="Walker B."/>
            <person name="Young S.K."/>
            <person name="Zeng Q."/>
            <person name="Gargeya S."/>
            <person name="Fitzgerald M."/>
            <person name="Haas B."/>
            <person name="Abouelleil A."/>
            <person name="Allen A.W."/>
            <person name="Alvarado L."/>
            <person name="Arachchi H.M."/>
            <person name="Berlin A.M."/>
            <person name="Chapman S.B."/>
            <person name="Gainer-Dewar J."/>
            <person name="Goldberg J."/>
            <person name="Griggs A."/>
            <person name="Gujja S."/>
            <person name="Hansen M."/>
            <person name="Howarth C."/>
            <person name="Imamovic A."/>
            <person name="Ireland A."/>
            <person name="Larimer J."/>
            <person name="McCowan C."/>
            <person name="Murphy C."/>
            <person name="Pearson M."/>
            <person name="Poon T.W."/>
            <person name="Priest M."/>
            <person name="Roberts A."/>
            <person name="Saif S."/>
            <person name="Shea T."/>
            <person name="Sisk P."/>
            <person name="Sykes S."/>
            <person name="Wortman J."/>
            <person name="Nusbaum C."/>
            <person name="Birren B."/>
        </authorList>
    </citation>
    <scope>NUCLEOTIDE SEQUENCE [LARGE SCALE GENOMIC DNA]</scope>
    <source>
        <strain evidence="2 3">CBS 119918</strain>
    </source>
</reference>
<feature type="compositionally biased region" description="Polar residues" evidence="1">
    <location>
        <begin position="100"/>
        <end position="118"/>
    </location>
</feature>
<keyword evidence="3" id="KW-1185">Reference proteome</keyword>
<dbReference type="GeneID" id="25278143"/>